<gene>
    <name evidence="2" type="ORF">KSF_006050</name>
</gene>
<dbReference type="EMBL" id="BNJK01000001">
    <property type="protein sequence ID" value="GHO90557.1"/>
    <property type="molecule type" value="Genomic_DNA"/>
</dbReference>
<evidence type="ECO:0000256" key="1">
    <source>
        <dbReference type="SAM" id="MobiDB-lite"/>
    </source>
</evidence>
<dbReference type="PANTHER" id="PTHR30619:SF1">
    <property type="entry name" value="RECOMBINATION PROTEIN 2"/>
    <property type="match status" value="1"/>
</dbReference>
<keyword evidence="3" id="KW-1185">Reference proteome</keyword>
<evidence type="ECO:0000313" key="2">
    <source>
        <dbReference type="EMBL" id="GHO90557.1"/>
    </source>
</evidence>
<proteinExistence type="predicted"/>
<dbReference type="InterPro" id="IPR036866">
    <property type="entry name" value="RibonucZ/Hydroxyglut_hydro"/>
</dbReference>
<dbReference type="AlphaFoldDB" id="A0A8J3N0R3"/>
<sequence>MAITMDWLLEIHHIDVGGGEATAIVVRDSSEKIVSRVLIDAGAEGGGSESLKKYIKQYLQVDAANPFDYIIASHYHNDHIDGFWQCKIPFKNYIDAGGYTLKDDKFIPINGVGVKTSANYFEGYKQQVAANVGAYNAKRMKIPFIDNENPVNGPLTIKLGTGTGIELICYCANGVLADGVNVLNGQKASKRRALNPNDLSFVFILEWENFRYFTAGDLSGDKTLKSYYNVEESLIAYLEKLGKLPVTVLKVTHHGSEYSSYPASSDTTKDGFLDKLRPDTLIVPCNISKKVPSPSFLQRANSYCTTNKIPILFVNDMFYFKGDNRYTEILSIQSNSQNNAQFFSNILPNDTENKVSNNAQSVVVLRRSGGAPIGKPKESSDTYIARKDYAVIIKNGKFEREGGFITQPDQYEFRASFYAYLLDAHIIPGFRNQAEAIKGWLQQDQLTNPKEGINYLTMYYPALIAVIEKQSENLIDALAQSLTDLFHDTFQEKSINGILYYSPDNPAFNEFSLDQKLTLYNSLIRNKYQLELFYVLDQKNNDYTQQDLDNFKGYTWNNKGEPYESSGIEKRTATSQPKTREKKAKIDGK</sequence>
<dbReference type="RefSeq" id="WP_220201510.1">
    <property type="nucleotide sequence ID" value="NZ_BNJK01000001.1"/>
</dbReference>
<reference evidence="2" key="1">
    <citation type="submission" date="2020-10" db="EMBL/GenBank/DDBJ databases">
        <title>Taxonomic study of unclassified bacteria belonging to the class Ktedonobacteria.</title>
        <authorList>
            <person name="Yabe S."/>
            <person name="Wang C.M."/>
            <person name="Zheng Y."/>
            <person name="Sakai Y."/>
            <person name="Cavaletti L."/>
            <person name="Monciardini P."/>
            <person name="Donadio S."/>
        </authorList>
    </citation>
    <scope>NUCLEOTIDE SEQUENCE</scope>
    <source>
        <strain evidence="2">ID150040</strain>
    </source>
</reference>
<dbReference type="Proteomes" id="UP000597444">
    <property type="component" value="Unassembled WGS sequence"/>
</dbReference>
<dbReference type="PANTHER" id="PTHR30619">
    <property type="entry name" value="DNA INTERNALIZATION/COMPETENCE PROTEIN COMEC/REC2"/>
    <property type="match status" value="1"/>
</dbReference>
<dbReference type="Gene3D" id="3.60.15.10">
    <property type="entry name" value="Ribonuclease Z/Hydroxyacylglutathione hydrolase-like"/>
    <property type="match status" value="1"/>
</dbReference>
<evidence type="ECO:0000313" key="3">
    <source>
        <dbReference type="Proteomes" id="UP000597444"/>
    </source>
</evidence>
<comment type="caution">
    <text evidence="2">The sequence shown here is derived from an EMBL/GenBank/DDBJ whole genome shotgun (WGS) entry which is preliminary data.</text>
</comment>
<protein>
    <recommendedName>
        <fullName evidence="4">Metallo-beta-lactamase domain-containing protein</fullName>
    </recommendedName>
</protein>
<accession>A0A8J3N0R3</accession>
<name>A0A8J3N0R3_9CHLR</name>
<dbReference type="InterPro" id="IPR052159">
    <property type="entry name" value="Competence_DNA_uptake"/>
</dbReference>
<organism evidence="2 3">
    <name type="scientific">Reticulibacter mediterranei</name>
    <dbReference type="NCBI Taxonomy" id="2778369"/>
    <lineage>
        <taxon>Bacteria</taxon>
        <taxon>Bacillati</taxon>
        <taxon>Chloroflexota</taxon>
        <taxon>Ktedonobacteria</taxon>
        <taxon>Ktedonobacterales</taxon>
        <taxon>Reticulibacteraceae</taxon>
        <taxon>Reticulibacter</taxon>
    </lineage>
</organism>
<feature type="region of interest" description="Disordered" evidence="1">
    <location>
        <begin position="560"/>
        <end position="589"/>
    </location>
</feature>
<evidence type="ECO:0008006" key="4">
    <source>
        <dbReference type="Google" id="ProtNLM"/>
    </source>
</evidence>
<dbReference type="SUPFAM" id="SSF56281">
    <property type="entry name" value="Metallo-hydrolase/oxidoreductase"/>
    <property type="match status" value="1"/>
</dbReference>